<keyword evidence="7 9" id="KW-0472">Membrane</keyword>
<dbReference type="GO" id="GO:0006886">
    <property type="term" value="P:intracellular protein transport"/>
    <property type="evidence" value="ECO:0007669"/>
    <property type="project" value="InterPro"/>
</dbReference>
<dbReference type="Gene3D" id="1.20.5.1030">
    <property type="entry name" value="Preprotein translocase secy subunit"/>
    <property type="match status" value="1"/>
</dbReference>
<evidence type="ECO:0000256" key="3">
    <source>
        <dbReference type="ARBA" id="ARBA00022692"/>
    </source>
</evidence>
<keyword evidence="3 9" id="KW-0812">Transmembrane</keyword>
<dbReference type="GO" id="GO:0006605">
    <property type="term" value="P:protein targeting"/>
    <property type="evidence" value="ECO:0007669"/>
    <property type="project" value="InterPro"/>
</dbReference>
<dbReference type="GO" id="GO:0008320">
    <property type="term" value="F:protein transmembrane transporter activity"/>
    <property type="evidence" value="ECO:0007669"/>
    <property type="project" value="InterPro"/>
</dbReference>
<name>A0A6G9HGK0_9MOLU</name>
<dbReference type="AlphaFoldDB" id="A0A6G9HGK0"/>
<sequence>MDQSKKTLIAQRKAEKAQKQQAENNKPKDPKKKFSYVMKKWFFGLGKEFKRITWPTKSKLVKDFLITIIIAALFVVVFLAFDQISALV</sequence>
<dbReference type="InterPro" id="IPR038379">
    <property type="entry name" value="SecE_sf"/>
</dbReference>
<keyword evidence="4" id="KW-0653">Protein transport</keyword>
<evidence type="ECO:0000256" key="9">
    <source>
        <dbReference type="SAM" id="Phobius"/>
    </source>
</evidence>
<keyword evidence="6" id="KW-0811">Translocation</keyword>
<dbReference type="InterPro" id="IPR001901">
    <property type="entry name" value="Translocase_SecE/Sec61-g"/>
</dbReference>
<evidence type="ECO:0000256" key="6">
    <source>
        <dbReference type="ARBA" id="ARBA00023010"/>
    </source>
</evidence>
<evidence type="ECO:0000256" key="4">
    <source>
        <dbReference type="ARBA" id="ARBA00022927"/>
    </source>
</evidence>
<reference evidence="10" key="1">
    <citation type="journal article" date="2020" name="J. ISSAAS">
        <title>Lactobacilli and other gastrointestinal microbiota of Peromyscus leucopus, reservoir host for agents of Lyme disease and other zoonoses in North America.</title>
        <authorList>
            <person name="Milovic A."/>
            <person name="Bassam K."/>
            <person name="Shao H."/>
            <person name="Chatzistamou I."/>
            <person name="Tufts D.M."/>
            <person name="Diuk-Wasser M."/>
            <person name="Barbour A.G."/>
        </authorList>
    </citation>
    <scope>NUCLEOTIDE SEQUENCE</scope>
    <source>
        <strain evidence="10">LL85</strain>
    </source>
</reference>
<evidence type="ECO:0000256" key="7">
    <source>
        <dbReference type="ARBA" id="ARBA00023136"/>
    </source>
</evidence>
<organism evidence="10">
    <name type="scientific">uncultured Mycoplasmataceae bacterium</name>
    <dbReference type="NCBI Taxonomy" id="300027"/>
    <lineage>
        <taxon>Bacteria</taxon>
        <taxon>Bacillati</taxon>
        <taxon>Mycoplasmatota</taxon>
        <taxon>Mollicutes</taxon>
        <taxon>Mycoplasmataceae</taxon>
        <taxon>environmental samples</taxon>
    </lineage>
</organism>
<evidence type="ECO:0008006" key="11">
    <source>
        <dbReference type="Google" id="ProtNLM"/>
    </source>
</evidence>
<dbReference type="InterPro" id="IPR005807">
    <property type="entry name" value="SecE_bac"/>
</dbReference>
<evidence type="ECO:0000256" key="1">
    <source>
        <dbReference type="ARBA" id="ARBA00004370"/>
    </source>
</evidence>
<protein>
    <recommendedName>
        <fullName evidence="11">Protein translocase subunit SecE</fullName>
    </recommendedName>
</protein>
<dbReference type="Pfam" id="PF00584">
    <property type="entry name" value="SecE"/>
    <property type="match status" value="1"/>
</dbReference>
<evidence type="ECO:0000256" key="5">
    <source>
        <dbReference type="ARBA" id="ARBA00022989"/>
    </source>
</evidence>
<evidence type="ECO:0000256" key="2">
    <source>
        <dbReference type="ARBA" id="ARBA00022448"/>
    </source>
</evidence>
<evidence type="ECO:0000256" key="8">
    <source>
        <dbReference type="SAM" id="MobiDB-lite"/>
    </source>
</evidence>
<dbReference type="EMBL" id="MN991199">
    <property type="protein sequence ID" value="QIQ09839.1"/>
    <property type="molecule type" value="Genomic_DNA"/>
</dbReference>
<gene>
    <name evidence="10" type="ORF">PlMoll_0020</name>
</gene>
<dbReference type="GO" id="GO:0016020">
    <property type="term" value="C:membrane"/>
    <property type="evidence" value="ECO:0007669"/>
    <property type="project" value="UniProtKB-SubCell"/>
</dbReference>
<keyword evidence="5 9" id="KW-1133">Transmembrane helix</keyword>
<feature type="transmembrane region" description="Helical" evidence="9">
    <location>
        <begin position="60"/>
        <end position="81"/>
    </location>
</feature>
<feature type="region of interest" description="Disordered" evidence="8">
    <location>
        <begin position="1"/>
        <end position="31"/>
    </location>
</feature>
<dbReference type="GO" id="GO:0009306">
    <property type="term" value="P:protein secretion"/>
    <property type="evidence" value="ECO:0007669"/>
    <property type="project" value="InterPro"/>
</dbReference>
<evidence type="ECO:0000313" key="10">
    <source>
        <dbReference type="EMBL" id="QIQ09839.1"/>
    </source>
</evidence>
<comment type="subcellular location">
    <subcellularLocation>
        <location evidence="1">Membrane</location>
    </subcellularLocation>
</comment>
<dbReference type="NCBIfam" id="TIGR00964">
    <property type="entry name" value="secE_bact"/>
    <property type="match status" value="1"/>
</dbReference>
<proteinExistence type="predicted"/>
<keyword evidence="2" id="KW-0813">Transport</keyword>
<accession>A0A6G9HGK0</accession>